<dbReference type="EMBL" id="CP025198">
    <property type="protein sequence ID" value="AXE39130.1"/>
    <property type="molecule type" value="Genomic_DNA"/>
</dbReference>
<organism evidence="1 2">
    <name type="scientific">Acidipropionibacterium virtanenii</name>
    <dbReference type="NCBI Taxonomy" id="2057246"/>
    <lineage>
        <taxon>Bacteria</taxon>
        <taxon>Bacillati</taxon>
        <taxon>Actinomycetota</taxon>
        <taxon>Actinomycetes</taxon>
        <taxon>Propionibacteriales</taxon>
        <taxon>Propionibacteriaceae</taxon>
        <taxon>Acidipropionibacterium</taxon>
    </lineage>
</organism>
<accession>A0A344UV32</accession>
<gene>
    <name evidence="1" type="ORF">JS278_01974</name>
</gene>
<evidence type="ECO:0000313" key="1">
    <source>
        <dbReference type="EMBL" id="AXE39130.1"/>
    </source>
</evidence>
<keyword evidence="2" id="KW-1185">Reference proteome</keyword>
<dbReference type="KEGG" id="acij:JS278_01974"/>
<dbReference type="AlphaFoldDB" id="A0A344UV32"/>
<sequence>MAAMALADSGEMLARRMESGGPGWEQDFGGMLGVALLAGEVSAQAAFRVSQASKVRSAAVNALLEDFSAVFVASQLGISRQKVYEIGRTASTTRRGRR</sequence>
<reference evidence="1 2" key="1">
    <citation type="submission" date="2017-12" db="EMBL/GenBank/DDBJ databases">
        <title>The whole genome sequence of the Acidipropionibacterium virtanenii sp. nov. type strain JS278.</title>
        <authorList>
            <person name="Laine P."/>
            <person name="Deptula P."/>
            <person name="Varmanen P."/>
            <person name="Auvinen P."/>
        </authorList>
    </citation>
    <scope>NUCLEOTIDE SEQUENCE [LARGE SCALE GENOMIC DNA]</scope>
    <source>
        <strain evidence="1 2">JS278</strain>
    </source>
</reference>
<dbReference type="RefSeq" id="WP_181833921.1">
    <property type="nucleotide sequence ID" value="NZ_CP025198.1"/>
</dbReference>
<evidence type="ECO:0008006" key="3">
    <source>
        <dbReference type="Google" id="ProtNLM"/>
    </source>
</evidence>
<protein>
    <recommendedName>
        <fullName evidence="3">Mor transcription activator domain-containing protein</fullName>
    </recommendedName>
</protein>
<name>A0A344UV32_9ACTN</name>
<dbReference type="Proteomes" id="UP000251995">
    <property type="component" value="Chromosome"/>
</dbReference>
<proteinExistence type="predicted"/>
<evidence type="ECO:0000313" key="2">
    <source>
        <dbReference type="Proteomes" id="UP000251995"/>
    </source>
</evidence>